<name>A0A9D1QZJ5_9BACT</name>
<dbReference type="InterPro" id="IPR014846">
    <property type="entry name" value="DUF1786_pyruvate_format-lyase"/>
</dbReference>
<comment type="caution">
    <text evidence="1">The sequence shown here is derived from an EMBL/GenBank/DDBJ whole genome shotgun (WGS) entry which is preliminary data.</text>
</comment>
<dbReference type="AlphaFoldDB" id="A0A9D1QZJ5"/>
<accession>A0A9D1QZJ5</accession>
<proteinExistence type="predicted"/>
<organism evidence="1 2">
    <name type="scientific">Candidatus Bilophila faecipullorum</name>
    <dbReference type="NCBI Taxonomy" id="2838482"/>
    <lineage>
        <taxon>Bacteria</taxon>
        <taxon>Pseudomonadati</taxon>
        <taxon>Thermodesulfobacteriota</taxon>
        <taxon>Desulfovibrionia</taxon>
        <taxon>Desulfovibrionales</taxon>
        <taxon>Desulfovibrionaceae</taxon>
        <taxon>Bilophila</taxon>
    </lineage>
</organism>
<reference evidence="1" key="2">
    <citation type="submission" date="2021-04" db="EMBL/GenBank/DDBJ databases">
        <authorList>
            <person name="Gilroy R."/>
        </authorList>
    </citation>
    <scope>NUCLEOTIDE SEQUENCE</scope>
    <source>
        <strain evidence="1">ChiSxjej5B17-1746</strain>
    </source>
</reference>
<evidence type="ECO:0000313" key="2">
    <source>
        <dbReference type="Proteomes" id="UP000824264"/>
    </source>
</evidence>
<dbReference type="Proteomes" id="UP000824264">
    <property type="component" value="Unassembled WGS sequence"/>
</dbReference>
<sequence>MAVHTPASAEDGDAVSRLLASTGPILSLDIGSGTQDVLLALPGQRPENWPRFVLPSPALAVADRIRRHTAAGRPVWLYGQNMGGGFAAAVYEQAAAGLAPAASPEAALALHDDPERVRAQGVDILSACPAGYAAVPLADYEPGFWDALLGAAGLPKPSLVVAAAQDHGHHPEEGNRVGRFKLWQSLLSETQGDPARWVYATPPAPCTRLLALQRGTGGPVADTAAAAVLGALATPEVARRSQRQGVTVVNVGNSHVAAFLVFRGRILGVYEHHTGLLDTDALLFDLKEFGFGWLPDEQVRAKGGHGCAFLAPLPPEAEGFAPTFVVGPRREMLQGHGQFIAPHGDMMIAGCHGLLYGLALGRVQ</sequence>
<evidence type="ECO:0000313" key="1">
    <source>
        <dbReference type="EMBL" id="HIW78144.1"/>
    </source>
</evidence>
<dbReference type="EMBL" id="DXGI01000112">
    <property type="protein sequence ID" value="HIW78144.1"/>
    <property type="molecule type" value="Genomic_DNA"/>
</dbReference>
<gene>
    <name evidence="1" type="ORF">H9874_03235</name>
</gene>
<protein>
    <submittedName>
        <fullName evidence="1">DUF1786 domain-containing protein</fullName>
    </submittedName>
</protein>
<dbReference type="Pfam" id="PF08735">
    <property type="entry name" value="DUF1786"/>
    <property type="match status" value="1"/>
</dbReference>
<reference evidence="1" key="1">
    <citation type="journal article" date="2021" name="PeerJ">
        <title>Extensive microbial diversity within the chicken gut microbiome revealed by metagenomics and culture.</title>
        <authorList>
            <person name="Gilroy R."/>
            <person name="Ravi A."/>
            <person name="Getino M."/>
            <person name="Pursley I."/>
            <person name="Horton D.L."/>
            <person name="Alikhan N.F."/>
            <person name="Baker D."/>
            <person name="Gharbi K."/>
            <person name="Hall N."/>
            <person name="Watson M."/>
            <person name="Adriaenssens E.M."/>
            <person name="Foster-Nyarko E."/>
            <person name="Jarju S."/>
            <person name="Secka A."/>
            <person name="Antonio M."/>
            <person name="Oren A."/>
            <person name="Chaudhuri R.R."/>
            <person name="La Ragione R."/>
            <person name="Hildebrand F."/>
            <person name="Pallen M.J."/>
        </authorList>
    </citation>
    <scope>NUCLEOTIDE SEQUENCE</scope>
    <source>
        <strain evidence="1">ChiSxjej5B17-1746</strain>
    </source>
</reference>